<accession>A0AAD1U0P5</accession>
<evidence type="ECO:0000256" key="1">
    <source>
        <dbReference type="SAM" id="MobiDB-lite"/>
    </source>
</evidence>
<dbReference type="EMBL" id="CAMPGE010000952">
    <property type="protein sequence ID" value="CAI2359718.1"/>
    <property type="molecule type" value="Genomic_DNA"/>
</dbReference>
<feature type="compositionally biased region" description="Polar residues" evidence="1">
    <location>
        <begin position="190"/>
        <end position="207"/>
    </location>
</feature>
<name>A0AAD1U0P5_EUPCR</name>
<evidence type="ECO:0000313" key="2">
    <source>
        <dbReference type="EMBL" id="CAI2359718.1"/>
    </source>
</evidence>
<evidence type="ECO:0000313" key="3">
    <source>
        <dbReference type="Proteomes" id="UP001295684"/>
    </source>
</evidence>
<organism evidence="2 3">
    <name type="scientific">Euplotes crassus</name>
    <dbReference type="NCBI Taxonomy" id="5936"/>
    <lineage>
        <taxon>Eukaryota</taxon>
        <taxon>Sar</taxon>
        <taxon>Alveolata</taxon>
        <taxon>Ciliophora</taxon>
        <taxon>Intramacronucleata</taxon>
        <taxon>Spirotrichea</taxon>
        <taxon>Hypotrichia</taxon>
        <taxon>Euplotida</taxon>
        <taxon>Euplotidae</taxon>
        <taxon>Moneuplotes</taxon>
    </lineage>
</organism>
<comment type="caution">
    <text evidence="2">The sequence shown here is derived from an EMBL/GenBank/DDBJ whole genome shotgun (WGS) entry which is preliminary data.</text>
</comment>
<protein>
    <submittedName>
        <fullName evidence="2">Uncharacterized protein</fullName>
    </submittedName>
</protein>
<proteinExistence type="predicted"/>
<keyword evidence="3" id="KW-1185">Reference proteome</keyword>
<sequence length="549" mass="63882">MSIHTALRDLKESTRKPTSFRSIKNISTGSAFFKNLALKNQNIFEERKRPSLRNHGRTQSMSSIIKEHVKDTGFDEKVPIPAHWKKEPFIVTTRTELKDLQRAEFLPNASYNLDGDGSVNEKEFIIGKMFDKGNKGYLTQREKAEACAAINNGLETDLIKRKEISGKKGFYHHKSRHTIDFEVPNESMPDPSSCTYGSNPDENSPSPKKTFRSKTELDSYRKDENVRTLNLLKKNFDLKNSDFVPIKFKKSEFLIKNPKHQSMSEIHDKLKKDARIKAGLDAVASMHITRETEKMVPSLRYNTKPKFPSATVMKETFRDDKIKKENQANNMNNHIDPVKRIDEKEQASFRIRRFDHDNPTFAEKIERQKKENLEHYSKTFGNITIGVHGRELPKFSTNNKEWWKNQSGYNSSPKYLSSKVMHEDRNSFKKNEPIVLAETTIEPPPLDVFKRNSIPNLKPYQTLEHKIAPKITDCKRKGPDFFEPQYDRPHKTLKKWSEIERQFRDIPRSRRYMDGLKPAKEHPSDINGPLYSSFTKNNEFKETKVSQKS</sequence>
<dbReference type="AlphaFoldDB" id="A0AAD1U0P5"/>
<gene>
    <name evidence="2" type="ORF">ECRASSUSDP1_LOCUS1011</name>
</gene>
<feature type="compositionally biased region" description="Basic and acidic residues" evidence="1">
    <location>
        <begin position="538"/>
        <end position="549"/>
    </location>
</feature>
<feature type="region of interest" description="Disordered" evidence="1">
    <location>
        <begin position="508"/>
        <end position="549"/>
    </location>
</feature>
<reference evidence="2" key="1">
    <citation type="submission" date="2023-07" db="EMBL/GenBank/DDBJ databases">
        <authorList>
            <consortium name="AG Swart"/>
            <person name="Singh M."/>
            <person name="Singh A."/>
            <person name="Seah K."/>
            <person name="Emmerich C."/>
        </authorList>
    </citation>
    <scope>NUCLEOTIDE SEQUENCE</scope>
    <source>
        <strain evidence="2">DP1</strain>
    </source>
</reference>
<feature type="region of interest" description="Disordered" evidence="1">
    <location>
        <begin position="181"/>
        <end position="217"/>
    </location>
</feature>
<feature type="compositionally biased region" description="Basic and acidic residues" evidence="1">
    <location>
        <begin position="508"/>
        <end position="524"/>
    </location>
</feature>
<dbReference type="Proteomes" id="UP001295684">
    <property type="component" value="Unassembled WGS sequence"/>
</dbReference>